<gene>
    <name evidence="6" type="ordered locus">Cyast_1718</name>
</gene>
<proteinExistence type="predicted"/>
<feature type="domain" description="Translocation and assembly module TamB C-terminal" evidence="5">
    <location>
        <begin position="1603"/>
        <end position="2027"/>
    </location>
</feature>
<keyword evidence="4" id="KW-0472">Membrane</keyword>
<evidence type="ECO:0000256" key="3">
    <source>
        <dbReference type="ARBA" id="ARBA00022989"/>
    </source>
</evidence>
<evidence type="ECO:0000313" key="6">
    <source>
        <dbReference type="EMBL" id="AFZ47674.1"/>
    </source>
</evidence>
<organism evidence="6 7">
    <name type="scientific">Cyanobacterium stanieri (strain ATCC 29140 / PCC 7202)</name>
    <dbReference type="NCBI Taxonomy" id="292563"/>
    <lineage>
        <taxon>Bacteria</taxon>
        <taxon>Bacillati</taxon>
        <taxon>Cyanobacteriota</taxon>
        <taxon>Cyanophyceae</taxon>
        <taxon>Oscillatoriophycideae</taxon>
        <taxon>Chroococcales</taxon>
        <taxon>Geminocystaceae</taxon>
        <taxon>Cyanobacterium</taxon>
    </lineage>
</organism>
<dbReference type="GO" id="GO:0009306">
    <property type="term" value="P:protein secretion"/>
    <property type="evidence" value="ECO:0007669"/>
    <property type="project" value="InterPro"/>
</dbReference>
<evidence type="ECO:0000256" key="1">
    <source>
        <dbReference type="ARBA" id="ARBA00004167"/>
    </source>
</evidence>
<dbReference type="Pfam" id="PF04357">
    <property type="entry name" value="TamB"/>
    <property type="match status" value="1"/>
</dbReference>
<evidence type="ECO:0000313" key="7">
    <source>
        <dbReference type="Proteomes" id="UP000010483"/>
    </source>
</evidence>
<name>K9YLD8_CYASC</name>
<evidence type="ECO:0000256" key="4">
    <source>
        <dbReference type="ARBA" id="ARBA00023136"/>
    </source>
</evidence>
<keyword evidence="3" id="KW-1133">Transmembrane helix</keyword>
<dbReference type="PANTHER" id="PTHR34457">
    <property type="entry name" value="EMBRYO DEFECTIVE 2410"/>
    <property type="match status" value="1"/>
</dbReference>
<dbReference type="GO" id="GO:0005886">
    <property type="term" value="C:plasma membrane"/>
    <property type="evidence" value="ECO:0007669"/>
    <property type="project" value="InterPro"/>
</dbReference>
<dbReference type="PANTHER" id="PTHR34457:SF3">
    <property type="entry name" value="PROTEIN TIC236, CHLOROPLASTIC"/>
    <property type="match status" value="1"/>
</dbReference>
<evidence type="ECO:0000259" key="5">
    <source>
        <dbReference type="Pfam" id="PF04357"/>
    </source>
</evidence>
<dbReference type="KEGG" id="csn:Cyast_1718"/>
<dbReference type="BioCyc" id="CSTA292563:G1353-1724-MONOMER"/>
<protein>
    <recommendedName>
        <fullName evidence="5">Translocation and assembly module TamB C-terminal domain-containing protein</fullName>
    </recommendedName>
</protein>
<dbReference type="eggNOG" id="COG2911">
    <property type="taxonomic scope" value="Bacteria"/>
</dbReference>
<dbReference type="Proteomes" id="UP000010483">
    <property type="component" value="Chromosome"/>
</dbReference>
<keyword evidence="2" id="KW-0812">Transmembrane</keyword>
<evidence type="ECO:0000256" key="2">
    <source>
        <dbReference type="ARBA" id="ARBA00022692"/>
    </source>
</evidence>
<dbReference type="STRING" id="292563.Cyast_1718"/>
<keyword evidence="7" id="KW-1185">Reference proteome</keyword>
<dbReference type="EMBL" id="CP003940">
    <property type="protein sequence ID" value="AFZ47674.1"/>
    <property type="molecule type" value="Genomic_DNA"/>
</dbReference>
<reference evidence="7" key="1">
    <citation type="journal article" date="2013" name="Proc. Natl. Acad. Sci. U.S.A.">
        <title>Improving the coverage of the cyanobacterial phylum using diversity-driven genome sequencing.</title>
        <authorList>
            <person name="Shih P.M."/>
            <person name="Wu D."/>
            <person name="Latifi A."/>
            <person name="Axen S.D."/>
            <person name="Fewer D.P."/>
            <person name="Talla E."/>
            <person name="Calteau A."/>
            <person name="Cai F."/>
            <person name="Tandeau de Marsac N."/>
            <person name="Rippka R."/>
            <person name="Herdman M."/>
            <person name="Sivonen K."/>
            <person name="Coursin T."/>
            <person name="Laurent T."/>
            <person name="Goodwin L."/>
            <person name="Nolan M."/>
            <person name="Davenport K.W."/>
            <person name="Han C.S."/>
            <person name="Rubin E.M."/>
            <person name="Eisen J.A."/>
            <person name="Woyke T."/>
            <person name="Gugger M."/>
            <person name="Kerfeld C.A."/>
        </authorList>
    </citation>
    <scope>NUCLEOTIDE SEQUENCE [LARGE SCALE GENOMIC DNA]</scope>
    <source>
        <strain evidence="7">ATCC 29140 / PCC 7202</strain>
    </source>
</reference>
<accession>K9YLD8</accession>
<sequence length="2030" mass="219817">MTNPQSPQPEENSNTIFGKVKQIVTSPQTIIIVVVGVGAIASGAYLGAKYIITEVIPETIEEELKKALDREVNIGEISSFGFSHLTIDDITLPPTSQDNSFVEIKNINARFNPLHILFQSHLPLDITIEEITALGQLDTLITVDEEEETEIPESIDLPELPITADINLSIEKATLAITPNQLTQAVEIENQINLNLLYDNQTNPLSYNIESQIDDSNINLSGETILSTTQSNNQIQITNFNLTQINPLLSTLPLNLSQGLVNTNLEINIPSFQDFRQTQGRGSIAITEVEGDYIFLAEDDTQAIIQPLRSEAYITVNGQIINFQEINASLGSLAGNLTGNIDLNQGYDIQGNLNPINVNDALASLAVISPVTLNGILDGNLTITGEIDNPQINSNIAIENTIVDQIDLGQTVLSLDSNLDAITLNRLQINPTAGGEVFLSGLINTNLREKITNQETINVNDFPLQINLDADLPTQELINVYNLLPPEIKVSRLQATGNITGNIGNPSASVNFNLPDDGSQDLGKITGRGELAYSDNQLRVDDTQLIVNDGTINVNGLTDLETNNWNADLVINSLTLTPFVRQYCLTMGNCPENINTATLISANQGNIQARGNFNNLDLDNIDAISNLQLTVDRGSIEVDSRLENGVILANADAREINLNNLITDFAVDTNIITSNLQLESSIQELITLGQRNLTTLNLNLSSEVLVNGGLVNLSGGVNPQNTAFLATASGINLNNLNATSPITIETSRVNLSLLTAELINNQTNFTSLENIIASLPSLTVNADNRLRGGGGIVNSQTNISNGLVRVNANAQNINAQQLIADFPLDVNQVNSQINVNVSLQEVVATAINYLDTQTLSPLNSLVLNANSNFNLAQGGGVAVTNISNNQWGINLNTEDINIDNLAQQLDLNLDNQLLANSPLNSQVNLRGSLAPIFSNNPSAIVEVTQALVNVGETSLNARGGFDVINLVSNLDITNVALDIETQADLETIPANAILAQFPQEDGIRLLPDEANLSGVGNFVGRFTGNNLLTNPLGENNLRLRGNVELANLIFNDIQFEPLLAGNLNVNGSEGIILDLRGEEDVIYTALIPNNITPVTSDNYIPFIPDQVLISQGGEAGFLVQGERRGEEFTATVSNFDLASLRISPVANFGIVGNLQGRVEQQTTVNLRDFSSRGNIRLREIGIGNIIANEINADFVFRDDVAQLREASLRFGDSVYALQGSFNLATQDIEGRLNVDGDVRDIFTTLQISDVETLASIVQQIQTQDVFASADSIPPQSVGDGDDTIGNQVNLLANIDRQIKAIAQQIEEGGIPSNLDVMGGYQGEIVIGGNLQNPVLDVGFEGQNWQWLPQPAYPDIVDGLGLVIQQSQPVIIPQISLRAEFRDNNVEIQPFVLGVNDSEVAFAGNLSLTRQEGDFRVSNLSLDTFSAFIPESDFGGIVDIEGRLAGNLLNPLIEGNVVVRDSSFDGAILAQEVRGDFIYEDYLFNFASTAPEEIQITSTLPYHPLFATPFPATLNVSLAKEALEVLGILTQGQLALTGGDANAEFDVEIASLNRFFENPDLNQVQVRGRVNLDNARLDSSSIEDSVIVSGEVDVDGRAIALNQVQAKIKDTEINLGGSLPLTTAQPDNENPLTISIPNQTLDLTNLYRGGVDAQIRIDGTVLNPVLGGFFRLAGGRVSIPNLNTNGETLTPEEINIASQWLGENGFTGEGIFQPQINNLEVSLRDLDISQFGVYRFLFDGDLLVNGRGLNPENITADGELNIRRGRITIGTASPFGILGTAITEQTTFFLSRTNENRIVFRPDQSVFNPEVDILVEGDVIDYSRQLTTIRTNEISDPIIRGGRGETVRVELAITGNLQSLTPLIAGGTGVNPCDIPSSDTAINKEGWSQERLDSVARCTNIAGSFNPENSNLEILNSPLVRLSSIPGRSQGELVNLIVGGQFLGLLDQLEGAGNIDLIESGLLQLVVVPLFNDLTFGVNERVSTWGRPLGMSDLRVFPLVEGVYPLENRSNISVSYDYIFNEFRIRYQRRF</sequence>
<dbReference type="HOGENOM" id="CLU_001223_0_0_3"/>
<comment type="subcellular location">
    <subcellularLocation>
        <location evidence="1">Membrane</location>
        <topology evidence="1">Single-pass membrane protein</topology>
    </subcellularLocation>
</comment>
<dbReference type="InterPro" id="IPR007452">
    <property type="entry name" value="TamB_C"/>
</dbReference>
<dbReference type="InterPro" id="IPR053022">
    <property type="entry name" value="Chloroplast_translocon_comp"/>
</dbReference>